<comment type="caution">
    <text evidence="3">The sequence shown here is derived from an EMBL/GenBank/DDBJ whole genome shotgun (WGS) entry which is preliminary data.</text>
</comment>
<dbReference type="InterPro" id="IPR009926">
    <property type="entry name" value="T3SS_YcgR_PilZN"/>
</dbReference>
<dbReference type="OrthoDB" id="1951449at2"/>
<gene>
    <name evidence="3" type="ORF">DX130_09820</name>
</gene>
<dbReference type="EMBL" id="QUBQ01000001">
    <property type="protein sequence ID" value="REK77276.1"/>
    <property type="molecule type" value="Genomic_DNA"/>
</dbReference>
<feature type="domain" description="Type III secretion system flagellar brake protein YcgR PilZN" evidence="2">
    <location>
        <begin position="14"/>
        <end position="102"/>
    </location>
</feature>
<keyword evidence="4" id="KW-1185">Reference proteome</keyword>
<keyword evidence="3" id="KW-0808">Transferase</keyword>
<dbReference type="Pfam" id="PF12945">
    <property type="entry name" value="PilZNR"/>
    <property type="match status" value="1"/>
</dbReference>
<dbReference type="Proteomes" id="UP000261905">
    <property type="component" value="Unassembled WGS sequence"/>
</dbReference>
<proteinExistence type="predicted"/>
<sequence length="226" mass="25857">MSGIWGGAILLPTVNQMLYYHIASSDEAEAAIEYRSRIADEEEESLHIEYPIHEQTGRMKRLFLGDELSVYFLSGDGVKHYFDSHVIGFKEDAIRLVKIVKPDPERMTKVQRRSFLRVPAELELAVKLTEHERFVCHTDDVGGGGISFVSDGKWALQSGGLLDCWLLVPYKNGSIEHVSFQAEIVRVNLLESGRKQCMIKFVSISDSERGKIIRYCFEKQLEFRNR</sequence>
<feature type="domain" description="PilZ" evidence="1">
    <location>
        <begin position="111"/>
        <end position="218"/>
    </location>
</feature>
<dbReference type="GO" id="GO:0035438">
    <property type="term" value="F:cyclic-di-GMP binding"/>
    <property type="evidence" value="ECO:0007669"/>
    <property type="project" value="InterPro"/>
</dbReference>
<evidence type="ECO:0000313" key="4">
    <source>
        <dbReference type="Proteomes" id="UP000261905"/>
    </source>
</evidence>
<name>A0A371PM44_9BACL</name>
<evidence type="ECO:0000259" key="2">
    <source>
        <dbReference type="Pfam" id="PF12945"/>
    </source>
</evidence>
<organism evidence="3 4">
    <name type="scientific">Paenibacillus paeoniae</name>
    <dbReference type="NCBI Taxonomy" id="2292705"/>
    <lineage>
        <taxon>Bacteria</taxon>
        <taxon>Bacillati</taxon>
        <taxon>Bacillota</taxon>
        <taxon>Bacilli</taxon>
        <taxon>Bacillales</taxon>
        <taxon>Paenibacillaceae</taxon>
        <taxon>Paenibacillus</taxon>
    </lineage>
</organism>
<protein>
    <submittedName>
        <fullName evidence="3">Glycosyl transferase</fullName>
    </submittedName>
</protein>
<dbReference type="AlphaFoldDB" id="A0A371PM44"/>
<evidence type="ECO:0000259" key="1">
    <source>
        <dbReference type="Pfam" id="PF07238"/>
    </source>
</evidence>
<dbReference type="Gene3D" id="2.40.10.220">
    <property type="entry name" value="predicted glycosyltransferase like domains"/>
    <property type="match status" value="1"/>
</dbReference>
<dbReference type="InterPro" id="IPR009875">
    <property type="entry name" value="PilZ_domain"/>
</dbReference>
<dbReference type="Pfam" id="PF07238">
    <property type="entry name" value="PilZ"/>
    <property type="match status" value="1"/>
</dbReference>
<evidence type="ECO:0000313" key="3">
    <source>
        <dbReference type="EMBL" id="REK77276.1"/>
    </source>
</evidence>
<dbReference type="GO" id="GO:0016740">
    <property type="term" value="F:transferase activity"/>
    <property type="evidence" value="ECO:0007669"/>
    <property type="project" value="UniProtKB-KW"/>
</dbReference>
<reference evidence="3 4" key="1">
    <citation type="submission" date="2018-08" db="EMBL/GenBank/DDBJ databases">
        <title>Paenibacillus sp. M4BSY-1, whole genome shotgun sequence.</title>
        <authorList>
            <person name="Tuo L."/>
        </authorList>
    </citation>
    <scope>NUCLEOTIDE SEQUENCE [LARGE SCALE GENOMIC DNA]</scope>
    <source>
        <strain evidence="3 4">M4BSY-1</strain>
    </source>
</reference>
<accession>A0A371PM44</accession>